<feature type="transmembrane region" description="Helical" evidence="1">
    <location>
        <begin position="59"/>
        <end position="78"/>
    </location>
</feature>
<proteinExistence type="predicted"/>
<organism evidence="2 3">
    <name type="scientific">Glossina austeni</name>
    <name type="common">Savannah tsetse fly</name>
    <dbReference type="NCBI Taxonomy" id="7395"/>
    <lineage>
        <taxon>Eukaryota</taxon>
        <taxon>Metazoa</taxon>
        <taxon>Ecdysozoa</taxon>
        <taxon>Arthropoda</taxon>
        <taxon>Hexapoda</taxon>
        <taxon>Insecta</taxon>
        <taxon>Pterygota</taxon>
        <taxon>Neoptera</taxon>
        <taxon>Endopterygota</taxon>
        <taxon>Diptera</taxon>
        <taxon>Brachycera</taxon>
        <taxon>Muscomorpha</taxon>
        <taxon>Hippoboscoidea</taxon>
        <taxon>Glossinidae</taxon>
        <taxon>Glossina</taxon>
    </lineage>
</organism>
<evidence type="ECO:0000313" key="2">
    <source>
        <dbReference type="EnsemblMetazoa" id="GAUT028661-PA"/>
    </source>
</evidence>
<accession>A0A1A9V7U3</accession>
<name>A0A1A9V7U3_GLOAU</name>
<evidence type="ECO:0000256" key="1">
    <source>
        <dbReference type="SAM" id="Phobius"/>
    </source>
</evidence>
<feature type="transmembrane region" description="Helical" evidence="1">
    <location>
        <begin position="20"/>
        <end position="39"/>
    </location>
</feature>
<keyword evidence="1" id="KW-1133">Transmembrane helix</keyword>
<dbReference type="AlphaFoldDB" id="A0A1A9V7U3"/>
<dbReference type="Proteomes" id="UP000078200">
    <property type="component" value="Unassembled WGS sequence"/>
</dbReference>
<keyword evidence="1" id="KW-0812">Transmembrane</keyword>
<keyword evidence="3" id="KW-1185">Reference proteome</keyword>
<dbReference type="EnsemblMetazoa" id="GAUT028661-RA">
    <property type="protein sequence ID" value="GAUT028661-PA"/>
    <property type="gene ID" value="GAUT028661"/>
</dbReference>
<reference evidence="2" key="1">
    <citation type="submission" date="2020-05" db="UniProtKB">
        <authorList>
            <consortium name="EnsemblMetazoa"/>
        </authorList>
    </citation>
    <scope>IDENTIFICATION</scope>
    <source>
        <strain evidence="2">TTRI</strain>
    </source>
</reference>
<keyword evidence="1" id="KW-0472">Membrane</keyword>
<sequence length="126" mass="14284">MLQHNLKKSNENGENRPDIASLGVVIIFTVNICAAAEVMHHTTLSLCNQATNEKRVAPLLTIITLIVQPHLAILKKYYKPLHSIYKREKHVTGSTVLLTQMKDRNCLLEVALKLPCFHRSQLGERF</sequence>
<protein>
    <submittedName>
        <fullName evidence="2">Uncharacterized protein</fullName>
    </submittedName>
</protein>
<evidence type="ECO:0000313" key="3">
    <source>
        <dbReference type="Proteomes" id="UP000078200"/>
    </source>
</evidence>
<dbReference type="VEuPathDB" id="VectorBase:GAUT028661"/>